<reference evidence="4 5" key="1">
    <citation type="submission" date="2017-10" db="EMBL/GenBank/DDBJ databases">
        <title>Bacillus sp. nov., a halophilic bacterium isolated from a Keqin Lake.</title>
        <authorList>
            <person name="Wang H."/>
        </authorList>
    </citation>
    <scope>NUCLEOTIDE SEQUENCE [LARGE SCALE GENOMIC DNA]</scope>
    <source>
        <strain evidence="4 5">KQ-12</strain>
    </source>
</reference>
<evidence type="ECO:0008006" key="6">
    <source>
        <dbReference type="Google" id="ProtNLM"/>
    </source>
</evidence>
<dbReference type="SMART" id="SM00671">
    <property type="entry name" value="SEL1"/>
    <property type="match status" value="1"/>
</dbReference>
<dbReference type="InterPro" id="IPR006597">
    <property type="entry name" value="Sel1-like"/>
</dbReference>
<feature type="repeat" description="TPR" evidence="3">
    <location>
        <begin position="135"/>
        <end position="168"/>
    </location>
</feature>
<protein>
    <recommendedName>
        <fullName evidence="6">Tetratricopeptide repeat protein</fullName>
    </recommendedName>
</protein>
<accession>A0A323TKN7</accession>
<dbReference type="PROSITE" id="PS50005">
    <property type="entry name" value="TPR"/>
    <property type="match status" value="3"/>
</dbReference>
<gene>
    <name evidence="4" type="ORF">CR194_03040</name>
</gene>
<dbReference type="RefSeq" id="WP_110608157.1">
    <property type="nucleotide sequence ID" value="NZ_PDOD01000001.1"/>
</dbReference>
<evidence type="ECO:0000256" key="2">
    <source>
        <dbReference type="ARBA" id="ARBA00022803"/>
    </source>
</evidence>
<feature type="repeat" description="TPR" evidence="3">
    <location>
        <begin position="274"/>
        <end position="307"/>
    </location>
</feature>
<dbReference type="OrthoDB" id="2080803at2"/>
<evidence type="ECO:0000256" key="1">
    <source>
        <dbReference type="ARBA" id="ARBA00022737"/>
    </source>
</evidence>
<dbReference type="PANTHER" id="PTHR45586:SF1">
    <property type="entry name" value="LIPOPOLYSACCHARIDE ASSEMBLY PROTEIN B"/>
    <property type="match status" value="1"/>
</dbReference>
<dbReference type="InterPro" id="IPR019734">
    <property type="entry name" value="TPR_rpt"/>
</dbReference>
<dbReference type="InterPro" id="IPR011990">
    <property type="entry name" value="TPR-like_helical_dom_sf"/>
</dbReference>
<comment type="caution">
    <text evidence="4">The sequence shown here is derived from an EMBL/GenBank/DDBJ whole genome shotgun (WGS) entry which is preliminary data.</text>
</comment>
<dbReference type="Gene3D" id="1.25.40.10">
    <property type="entry name" value="Tetratricopeptide repeat domain"/>
    <property type="match status" value="2"/>
</dbReference>
<organism evidence="4 5">
    <name type="scientific">Salipaludibacillus keqinensis</name>
    <dbReference type="NCBI Taxonomy" id="2045207"/>
    <lineage>
        <taxon>Bacteria</taxon>
        <taxon>Bacillati</taxon>
        <taxon>Bacillota</taxon>
        <taxon>Bacilli</taxon>
        <taxon>Bacillales</taxon>
        <taxon>Bacillaceae</taxon>
    </lineage>
</organism>
<keyword evidence="5" id="KW-1185">Reference proteome</keyword>
<name>A0A323TKN7_9BACI</name>
<dbReference type="SMART" id="SM00028">
    <property type="entry name" value="TPR"/>
    <property type="match status" value="8"/>
</dbReference>
<feature type="repeat" description="TPR" evidence="3">
    <location>
        <begin position="206"/>
        <end position="239"/>
    </location>
</feature>
<sequence length="420" mass="48070">MNENLAEAIKLIEEGHHEEGLKRIEKLEEKSDDETKRTIAELYFELGLVDRSVMIVEELMFQYPDHGELFAFAAECYSELGKEDEAIEMLTSINLGDPAYIQAQLLLADLYESQGLEEVAEKKLLDAIKNEPNNAVLQFGLGEFYLNRGDYQQSISYYKQAIHQGNLPKDLPIQPQLKLAEAFSITGQFEDALIYYREGLEDKENPDGLFGYGYTSLQVEDYETAVKTFVRLLEMDPDYTSVYPYLAKAYVAQKMLDQATEILEEGIKKDEFNEELYLELAKLQFSKGRYLEGKGFLEKVIALNPSNVSAVKELLIYFDNEEDYEGMLDLIRFLDDYGEYDPLYERFRGKALMEEDDVAGAVEAYEAAIASLAHDESILEEAALTFLAAGRKDKGIILLEELLTLQPHRYDIEERLIELK</sequence>
<evidence type="ECO:0000256" key="3">
    <source>
        <dbReference type="PROSITE-ProRule" id="PRU00339"/>
    </source>
</evidence>
<dbReference type="Pfam" id="PF13181">
    <property type="entry name" value="TPR_8"/>
    <property type="match status" value="1"/>
</dbReference>
<keyword evidence="2 3" id="KW-0802">TPR repeat</keyword>
<evidence type="ECO:0000313" key="5">
    <source>
        <dbReference type="Proteomes" id="UP000248214"/>
    </source>
</evidence>
<keyword evidence="1" id="KW-0677">Repeat</keyword>
<dbReference type="PANTHER" id="PTHR45586">
    <property type="entry name" value="TPR REPEAT-CONTAINING PROTEIN PA4667"/>
    <property type="match status" value="1"/>
</dbReference>
<dbReference type="Pfam" id="PF14559">
    <property type="entry name" value="TPR_19"/>
    <property type="match status" value="1"/>
</dbReference>
<dbReference type="Proteomes" id="UP000248214">
    <property type="component" value="Unassembled WGS sequence"/>
</dbReference>
<dbReference type="Pfam" id="PF13432">
    <property type="entry name" value="TPR_16"/>
    <property type="match status" value="2"/>
</dbReference>
<dbReference type="InterPro" id="IPR051012">
    <property type="entry name" value="CellSynth/LPSAsmb/PSIAsmb"/>
</dbReference>
<dbReference type="EMBL" id="PDOD01000001">
    <property type="protein sequence ID" value="PYZ94524.1"/>
    <property type="molecule type" value="Genomic_DNA"/>
</dbReference>
<dbReference type="SUPFAM" id="SSF48452">
    <property type="entry name" value="TPR-like"/>
    <property type="match status" value="2"/>
</dbReference>
<proteinExistence type="predicted"/>
<evidence type="ECO:0000313" key="4">
    <source>
        <dbReference type="EMBL" id="PYZ94524.1"/>
    </source>
</evidence>
<dbReference type="AlphaFoldDB" id="A0A323TKN7"/>